<dbReference type="OrthoDB" id="2858906at2"/>
<comment type="caution">
    <text evidence="1">The sequence shown here is derived from an EMBL/GenBank/DDBJ whole genome shotgun (WGS) entry which is preliminary data.</text>
</comment>
<gene>
    <name evidence="1" type="ORF">AS033_09685</name>
</gene>
<dbReference type="Proteomes" id="UP000053797">
    <property type="component" value="Unassembled WGS sequence"/>
</dbReference>
<name>A0A0V8GH53_9BACL</name>
<accession>A0A0V8GH53</accession>
<sequence length="144" mass="17257">MSLASYICMERQIPEQYLNLYEEDETVPLYIGPCFADEDCLYEVKTKHFHKWYVYEISSNWGIEIVEPFDSEIALESKEKLRYLFTFMNDFLDEGESFELYTCWIGEEYYPKVKSMTLSLELDQLEDIEIPERTHILITKQSKN</sequence>
<proteinExistence type="predicted"/>
<dbReference type="AlphaFoldDB" id="A0A0V8GH53"/>
<dbReference type="EMBL" id="LNQL01000002">
    <property type="protein sequence ID" value="KSU49619.1"/>
    <property type="molecule type" value="Genomic_DNA"/>
</dbReference>
<evidence type="ECO:0000313" key="1">
    <source>
        <dbReference type="EMBL" id="KSU49619.1"/>
    </source>
</evidence>
<reference evidence="1 2" key="1">
    <citation type="journal article" date="2015" name="Int. J. Syst. Evol. Microbiol.">
        <title>Exiguobacterium enclense sp. nov., isolated from sediment.</title>
        <authorList>
            <person name="Dastager S.G."/>
            <person name="Mawlankar R."/>
            <person name="Sonalkar V.V."/>
            <person name="Thorat M.N."/>
            <person name="Mual P."/>
            <person name="Verma A."/>
            <person name="Krishnamurthi S."/>
            <person name="Tang S.K."/>
            <person name="Li W.J."/>
        </authorList>
    </citation>
    <scope>NUCLEOTIDE SEQUENCE [LARGE SCALE GENOMIC DNA]</scope>
    <source>
        <strain evidence="1 2">NIO-1109</strain>
    </source>
</reference>
<organism evidence="1 2">
    <name type="scientific">Exiguobacterium indicum</name>
    <dbReference type="NCBI Taxonomy" id="296995"/>
    <lineage>
        <taxon>Bacteria</taxon>
        <taxon>Bacillati</taxon>
        <taxon>Bacillota</taxon>
        <taxon>Bacilli</taxon>
        <taxon>Bacillales</taxon>
        <taxon>Bacillales Family XII. Incertae Sedis</taxon>
        <taxon>Exiguobacterium</taxon>
    </lineage>
</organism>
<evidence type="ECO:0000313" key="2">
    <source>
        <dbReference type="Proteomes" id="UP000053797"/>
    </source>
</evidence>
<protein>
    <submittedName>
        <fullName evidence="1">Uncharacterized protein</fullName>
    </submittedName>
</protein>